<sequence>MPDTTDTSGQKNQLFFQYDQNGNEIDRSSPQGFILKQRYDAMDCLTQQRAGWEPTQFFDKDELRATGIDAPSFAEVNQHYRYDKALNTLETKDKGEQHFFTLNRNNQITQVHNQNREQERYAYDECGYLTQRHVGHENYGLIQKPHHPEYHAQRQIIPHQDIYQKGHKLHRLNENYYEYDKAGRLVTKVEKRDGFRKQETDYRWNGKNELIGITTPKGEVWHYKYDALGRRVLKECPQQHLRIEYLWDGDQLAFTRTFKNDELVSERHSIFNGFELIAQQDHYQQLKQTIDGNFIEWKQETGYAICQPNGQVLALLNPQGKTLWRKEKHSLWGLFFPNDYRKTTPLDPQMLFAGQYFDEESGLAYNRFRYYDPESGGYISSDPIGLQGGETPYSYVDNPIGWVDPFGLAKCPSVMRRKNGEIISAKVAVKPSDIRTGTPVSNAARKGTDRLKGDDTGHLLAKVLGGSGKDLDNLFGQLRKVNRGDYRQFEKAIRERIETTGKSVNLEWGFQTFSGSGKRPDRILFKVFQDGKLVDRQWFNNF</sequence>
<dbReference type="Pfam" id="PF05593">
    <property type="entry name" value="RHS_repeat"/>
    <property type="match status" value="1"/>
</dbReference>
<dbReference type="InterPro" id="IPR044929">
    <property type="entry name" value="DNA/RNA_non-sp_Endonuclease_sf"/>
</dbReference>
<dbReference type="PANTHER" id="PTHR32305">
    <property type="match status" value="1"/>
</dbReference>
<dbReference type="Gene3D" id="2.180.10.10">
    <property type="entry name" value="RHS repeat-associated core"/>
    <property type="match status" value="1"/>
</dbReference>
<dbReference type="InterPro" id="IPR031325">
    <property type="entry name" value="RHS_repeat"/>
</dbReference>
<name>A0A1V3IES8_9PAST</name>
<dbReference type="NCBIfam" id="TIGR01643">
    <property type="entry name" value="YD_repeat_2x"/>
    <property type="match status" value="2"/>
</dbReference>
<dbReference type="Pfam" id="PF13930">
    <property type="entry name" value="Endonuclea_NS_2"/>
    <property type="match status" value="1"/>
</dbReference>
<feature type="domain" description="Type VII secretion system protein EssD-like" evidence="1">
    <location>
        <begin position="445"/>
        <end position="507"/>
    </location>
</feature>
<dbReference type="InterPro" id="IPR044927">
    <property type="entry name" value="Endonuclea_NS_2"/>
</dbReference>
<evidence type="ECO:0000313" key="3">
    <source>
        <dbReference type="Proteomes" id="UP000189433"/>
    </source>
</evidence>
<comment type="caution">
    <text evidence="2">The sequence shown here is derived from an EMBL/GenBank/DDBJ whole genome shotgun (WGS) entry which is preliminary data.</text>
</comment>
<dbReference type="EMBL" id="MLHJ01000130">
    <property type="protein sequence ID" value="OOF39116.1"/>
    <property type="molecule type" value="Genomic_DNA"/>
</dbReference>
<dbReference type="Gene3D" id="3.40.570.10">
    <property type="entry name" value="Extracellular Endonuclease, subunit A"/>
    <property type="match status" value="1"/>
</dbReference>
<dbReference type="InterPro" id="IPR006530">
    <property type="entry name" value="YD"/>
</dbReference>
<dbReference type="NCBIfam" id="TIGR03696">
    <property type="entry name" value="Rhs_assc_core"/>
    <property type="match status" value="1"/>
</dbReference>
<organism evidence="2 3">
    <name type="scientific">Rodentibacter rarus</name>
    <dbReference type="NCBI Taxonomy" id="1908260"/>
    <lineage>
        <taxon>Bacteria</taxon>
        <taxon>Pseudomonadati</taxon>
        <taxon>Pseudomonadota</taxon>
        <taxon>Gammaproteobacteria</taxon>
        <taxon>Pasteurellales</taxon>
        <taxon>Pasteurellaceae</taxon>
        <taxon>Rodentibacter</taxon>
    </lineage>
</organism>
<dbReference type="InterPro" id="IPR022385">
    <property type="entry name" value="Rhs_assc_core"/>
</dbReference>
<dbReference type="AlphaFoldDB" id="A0A1V3IES8"/>
<evidence type="ECO:0000259" key="1">
    <source>
        <dbReference type="Pfam" id="PF13930"/>
    </source>
</evidence>
<dbReference type="OrthoDB" id="5675944at2"/>
<protein>
    <recommendedName>
        <fullName evidence="1">Type VII secretion system protein EssD-like domain-containing protein</fullName>
    </recommendedName>
</protein>
<accession>A0A1V3IES8</accession>
<proteinExistence type="predicted"/>
<evidence type="ECO:0000313" key="2">
    <source>
        <dbReference type="EMBL" id="OOF39116.1"/>
    </source>
</evidence>
<gene>
    <name evidence="2" type="ORF">BKK50_11015</name>
</gene>
<dbReference type="STRING" id="1908260.BKK50_11015"/>
<dbReference type="PANTHER" id="PTHR32305:SF15">
    <property type="entry name" value="PROTEIN RHSA-RELATED"/>
    <property type="match status" value="1"/>
</dbReference>
<dbReference type="RefSeq" id="WP_077418130.1">
    <property type="nucleotide sequence ID" value="NZ_MLHJ01000130.1"/>
</dbReference>
<reference evidence="2 3" key="1">
    <citation type="submission" date="2016-10" db="EMBL/GenBank/DDBJ databases">
        <title>Rodentibacter gen. nov. and new species.</title>
        <authorList>
            <person name="Christensen H."/>
        </authorList>
    </citation>
    <scope>NUCLEOTIDE SEQUENCE [LARGE SCALE GENOMIC DNA]</scope>
    <source>
        <strain evidence="2 3">CCUG17206</strain>
    </source>
</reference>
<dbReference type="InterPro" id="IPR050708">
    <property type="entry name" value="T6SS_VgrG/RHS"/>
</dbReference>
<keyword evidence="3" id="KW-1185">Reference proteome</keyword>
<dbReference type="Proteomes" id="UP000189433">
    <property type="component" value="Unassembled WGS sequence"/>
</dbReference>